<dbReference type="AlphaFoldDB" id="A0AAV5S0Q4"/>
<dbReference type="InterPro" id="IPR035187">
    <property type="entry name" value="Mpm1"/>
</dbReference>
<evidence type="ECO:0000256" key="1">
    <source>
        <dbReference type="SAM" id="MobiDB-lite"/>
    </source>
</evidence>
<evidence type="ECO:0000313" key="2">
    <source>
        <dbReference type="EMBL" id="GMM57429.1"/>
    </source>
</evidence>
<dbReference type="Pfam" id="PF17234">
    <property type="entry name" value="MPM1"/>
    <property type="match status" value="1"/>
</dbReference>
<feature type="compositionally biased region" description="Polar residues" evidence="1">
    <location>
        <begin position="271"/>
        <end position="280"/>
    </location>
</feature>
<feature type="region of interest" description="Disordered" evidence="1">
    <location>
        <begin position="196"/>
        <end position="311"/>
    </location>
</feature>
<gene>
    <name evidence="2" type="ORF">DAKH74_040450</name>
</gene>
<feature type="compositionally biased region" description="Basic and acidic residues" evidence="1">
    <location>
        <begin position="196"/>
        <end position="205"/>
    </location>
</feature>
<evidence type="ECO:0000313" key="3">
    <source>
        <dbReference type="Proteomes" id="UP001377567"/>
    </source>
</evidence>
<protein>
    <submittedName>
        <fullName evidence="2">Mpm1 protein</fullName>
    </submittedName>
</protein>
<feature type="compositionally biased region" description="Basic and acidic residues" evidence="1">
    <location>
        <begin position="288"/>
        <end position="303"/>
    </location>
</feature>
<organism evidence="2 3">
    <name type="scientific">Maudiozyma humilis</name>
    <name type="common">Sour dough yeast</name>
    <name type="synonym">Kazachstania humilis</name>
    <dbReference type="NCBI Taxonomy" id="51915"/>
    <lineage>
        <taxon>Eukaryota</taxon>
        <taxon>Fungi</taxon>
        <taxon>Dikarya</taxon>
        <taxon>Ascomycota</taxon>
        <taxon>Saccharomycotina</taxon>
        <taxon>Saccharomycetes</taxon>
        <taxon>Saccharomycetales</taxon>
        <taxon>Saccharomycetaceae</taxon>
        <taxon>Maudiozyma</taxon>
    </lineage>
</organism>
<dbReference type="EMBL" id="BTGD01000013">
    <property type="protein sequence ID" value="GMM57429.1"/>
    <property type="molecule type" value="Genomic_DNA"/>
</dbReference>
<sequence length="311" mass="34905">MGLFSSVDNSKTVNDAYVERQLKQPAPWFGSGDEAAEENPLSKLMGLGTLGSWPLEGLPRGMGRFGVNLGPLNVDFSLDPENHTGTASRGDQIKEEGVTGLYNYRTPSDTQFAQCMDSQGLSVWDANGWWRCLFPESIVRRNLPDLQDVESSMILTREKVESDAAHHLGLYFTDYTKYLLWKAQMNKVIEQRRGEELQKQQERVNELGQGTTPTTPEDMMLLRTGDSANGNSQQDKRVVGSSEVLRASTGSNGATEETRERKTYYEDGSVTLCTQKTTTPADGGDPQVETHERVLRQPRDERSLFPFWRKK</sequence>
<feature type="compositionally biased region" description="Basic and acidic residues" evidence="1">
    <location>
        <begin position="256"/>
        <end position="265"/>
    </location>
</feature>
<comment type="caution">
    <text evidence="2">The sequence shown here is derived from an EMBL/GenBank/DDBJ whole genome shotgun (WGS) entry which is preliminary data.</text>
</comment>
<name>A0AAV5S0Q4_MAUHU</name>
<reference evidence="2 3" key="1">
    <citation type="journal article" date="2023" name="Elife">
        <title>Identification of key yeast species and microbe-microbe interactions impacting larval growth of Drosophila in the wild.</title>
        <authorList>
            <person name="Mure A."/>
            <person name="Sugiura Y."/>
            <person name="Maeda R."/>
            <person name="Honda K."/>
            <person name="Sakurai N."/>
            <person name="Takahashi Y."/>
            <person name="Watada M."/>
            <person name="Katoh T."/>
            <person name="Gotoh A."/>
            <person name="Gotoh Y."/>
            <person name="Taniguchi I."/>
            <person name="Nakamura K."/>
            <person name="Hayashi T."/>
            <person name="Katayama T."/>
            <person name="Uemura T."/>
            <person name="Hattori Y."/>
        </authorList>
    </citation>
    <scope>NUCLEOTIDE SEQUENCE [LARGE SCALE GENOMIC DNA]</scope>
    <source>
        <strain evidence="2 3">KH-74</strain>
    </source>
</reference>
<proteinExistence type="predicted"/>
<dbReference type="Proteomes" id="UP001377567">
    <property type="component" value="Unassembled WGS sequence"/>
</dbReference>
<keyword evidence="3" id="KW-1185">Reference proteome</keyword>
<accession>A0AAV5S0Q4</accession>